<gene>
    <name evidence="4" type="ORF">ANCCEY_03705</name>
</gene>
<dbReference type="SUPFAM" id="SSF56436">
    <property type="entry name" value="C-type lectin-like"/>
    <property type="match status" value="1"/>
</dbReference>
<evidence type="ECO:0000313" key="4">
    <source>
        <dbReference type="EMBL" id="EPB77179.1"/>
    </source>
</evidence>
<accession>A0A0D6LZA3</accession>
<dbReference type="Pfam" id="PF00059">
    <property type="entry name" value="Lectin_C"/>
    <property type="match status" value="1"/>
</dbReference>
<organism evidence="4 5">
    <name type="scientific">Ancylostoma ceylanicum</name>
    <dbReference type="NCBI Taxonomy" id="53326"/>
    <lineage>
        <taxon>Eukaryota</taxon>
        <taxon>Metazoa</taxon>
        <taxon>Ecdysozoa</taxon>
        <taxon>Nematoda</taxon>
        <taxon>Chromadorea</taxon>
        <taxon>Rhabditida</taxon>
        <taxon>Rhabditina</taxon>
        <taxon>Rhabditomorpha</taxon>
        <taxon>Strongyloidea</taxon>
        <taxon>Ancylostomatidae</taxon>
        <taxon>Ancylostomatinae</taxon>
        <taxon>Ancylostoma</taxon>
    </lineage>
</organism>
<dbReference type="SMART" id="SM00034">
    <property type="entry name" value="CLECT"/>
    <property type="match status" value="1"/>
</dbReference>
<dbReference type="PANTHER" id="PTHR22803">
    <property type="entry name" value="MANNOSE, PHOSPHOLIPASE, LECTIN RECEPTOR RELATED"/>
    <property type="match status" value="1"/>
</dbReference>
<dbReference type="InterPro" id="IPR018378">
    <property type="entry name" value="C-type_lectin_CS"/>
</dbReference>
<feature type="domain" description="C-type lectin" evidence="3">
    <location>
        <begin position="274"/>
        <end position="389"/>
    </location>
</feature>
<dbReference type="InterPro" id="IPR001304">
    <property type="entry name" value="C-type_lectin-like"/>
</dbReference>
<dbReference type="CDD" id="cd00037">
    <property type="entry name" value="CLECT"/>
    <property type="match status" value="1"/>
</dbReference>
<dbReference type="Proteomes" id="UP000054495">
    <property type="component" value="Unassembled WGS sequence"/>
</dbReference>
<dbReference type="InterPro" id="IPR016187">
    <property type="entry name" value="CTDL_fold"/>
</dbReference>
<dbReference type="EMBL" id="KE124843">
    <property type="protein sequence ID" value="EPB77179.1"/>
    <property type="molecule type" value="Genomic_DNA"/>
</dbReference>
<evidence type="ECO:0000259" key="3">
    <source>
        <dbReference type="PROSITE" id="PS50041"/>
    </source>
</evidence>
<evidence type="ECO:0000256" key="2">
    <source>
        <dbReference type="SAM" id="MobiDB-lite"/>
    </source>
</evidence>
<feature type="region of interest" description="Disordered" evidence="2">
    <location>
        <begin position="1"/>
        <end position="35"/>
    </location>
</feature>
<dbReference type="InterPro" id="IPR050111">
    <property type="entry name" value="C-type_lectin/snaclec_domain"/>
</dbReference>
<protein>
    <submittedName>
        <fullName evidence="4">Lectin C-type domain protein</fullName>
    </submittedName>
</protein>
<reference evidence="4 5" key="1">
    <citation type="submission" date="2013-05" db="EMBL/GenBank/DDBJ databases">
        <title>Draft genome of the parasitic nematode Anyclostoma ceylanicum.</title>
        <authorList>
            <person name="Mitreva M."/>
        </authorList>
    </citation>
    <scope>NUCLEOTIDE SEQUENCE [LARGE SCALE GENOMIC DNA]</scope>
</reference>
<name>A0A0D6LZA3_9BILA</name>
<dbReference type="Gene3D" id="3.10.100.10">
    <property type="entry name" value="Mannose-Binding Protein A, subunit A"/>
    <property type="match status" value="1"/>
</dbReference>
<dbReference type="PROSITE" id="PS50041">
    <property type="entry name" value="C_TYPE_LECTIN_2"/>
    <property type="match status" value="1"/>
</dbReference>
<proteinExistence type="predicted"/>
<dbReference type="AlphaFoldDB" id="A0A0D6LZA3"/>
<evidence type="ECO:0000256" key="1">
    <source>
        <dbReference type="ARBA" id="ARBA00023157"/>
    </source>
</evidence>
<evidence type="ECO:0000313" key="5">
    <source>
        <dbReference type="Proteomes" id="UP000054495"/>
    </source>
</evidence>
<keyword evidence="1" id="KW-1015">Disulfide bond</keyword>
<keyword evidence="5" id="KW-1185">Reference proteome</keyword>
<dbReference type="PROSITE" id="PS00615">
    <property type="entry name" value="C_TYPE_LECTIN_1"/>
    <property type="match status" value="1"/>
</dbReference>
<dbReference type="InterPro" id="IPR016186">
    <property type="entry name" value="C-type_lectin-like/link_sf"/>
</dbReference>
<sequence>MPPKSKKNAPVTAPTTDAISARQPPEERSTVADFNSMPTPDLYKAILDRITDPLVDQMLRELFGRFPGETVEKIEEEKRGRSIVLSGVKESSPTLRPSQRQKDLEDKVDAILDVLDMECRPVEIRRMGRFDLSRPRLVKVVFSNKQEWSQALAQARLLRSTSFSDVYIRRSMTENERRREYELRQQMCDIYKTGTDEHLAGAETYKLLRDEVVSGCERKICESFKNSRMVSKAIPPIHDVQADLTVTSALLAEERETPVPRTGWEYFSETKMYYKLVNKEKRFDEARAFCQKKNGDLVSIQSEELNDLLIGLLEKDQNEVWSGMRLENVHGGNFSANWTDGSEINYTNFGSNEPSLILEKGVTQSCVLIYEDGFWHDHSCAQAWPFICQIKV</sequence>